<accession>A0AA86PZH8</accession>
<reference evidence="2 3" key="2">
    <citation type="submission" date="2024-07" db="EMBL/GenBank/DDBJ databases">
        <authorList>
            <person name="Akdeniz Z."/>
        </authorList>
    </citation>
    <scope>NUCLEOTIDE SEQUENCE [LARGE SCALE GENOMIC DNA]</scope>
</reference>
<organism evidence="1">
    <name type="scientific">Hexamita inflata</name>
    <dbReference type="NCBI Taxonomy" id="28002"/>
    <lineage>
        <taxon>Eukaryota</taxon>
        <taxon>Metamonada</taxon>
        <taxon>Diplomonadida</taxon>
        <taxon>Hexamitidae</taxon>
        <taxon>Hexamitinae</taxon>
        <taxon>Hexamita</taxon>
    </lineage>
</organism>
<dbReference type="EMBL" id="CATOUU010000782">
    <property type="protein sequence ID" value="CAI9947781.1"/>
    <property type="molecule type" value="Genomic_DNA"/>
</dbReference>
<reference evidence="1" key="1">
    <citation type="submission" date="2023-06" db="EMBL/GenBank/DDBJ databases">
        <authorList>
            <person name="Kurt Z."/>
        </authorList>
    </citation>
    <scope>NUCLEOTIDE SEQUENCE</scope>
</reference>
<dbReference type="EMBL" id="CAXDID020000155">
    <property type="protein sequence ID" value="CAL6042839.1"/>
    <property type="molecule type" value="Genomic_DNA"/>
</dbReference>
<sequence>MAESITDKIRVLHPLVMVGKTIDEMCNLTPYKRSYIRDFSSICSRLYIGRNKFFINRGIEHIVLKDQYWAEQILKYHIEYLDGQQKLNVNYLDTEYIQNKFKNPVIGDEMEIYAYGLLKFDDYAITLLTPEQKLLSVEQQITELQKNEQFLAELVKFNNEQSKIVFDLWYNFYKSLTKEEIDYYMYSCGSFNPDTIGQLYKAKCITVLFKYYINVRQDENSISLLIMNQRIRQQVSDK</sequence>
<comment type="caution">
    <text evidence="1">The sequence shown here is derived from an EMBL/GenBank/DDBJ whole genome shotgun (WGS) entry which is preliminary data.</text>
</comment>
<keyword evidence="3" id="KW-1185">Reference proteome</keyword>
<dbReference type="AlphaFoldDB" id="A0AA86PZH8"/>
<gene>
    <name evidence="1" type="ORF">HINF_LOCUS35426</name>
    <name evidence="2" type="ORF">HINF_LOCUS39783</name>
</gene>
<dbReference type="Proteomes" id="UP001642409">
    <property type="component" value="Unassembled WGS sequence"/>
</dbReference>
<evidence type="ECO:0000313" key="2">
    <source>
        <dbReference type="EMBL" id="CAL6042839.1"/>
    </source>
</evidence>
<evidence type="ECO:0000313" key="3">
    <source>
        <dbReference type="Proteomes" id="UP001642409"/>
    </source>
</evidence>
<proteinExistence type="predicted"/>
<name>A0AA86PZH8_9EUKA</name>
<evidence type="ECO:0000313" key="1">
    <source>
        <dbReference type="EMBL" id="CAI9947781.1"/>
    </source>
</evidence>
<protein>
    <submittedName>
        <fullName evidence="2">Hypothetical_protein</fullName>
    </submittedName>
</protein>